<evidence type="ECO:0000256" key="6">
    <source>
        <dbReference type="ARBA" id="ARBA00022723"/>
    </source>
</evidence>
<evidence type="ECO:0000256" key="3">
    <source>
        <dbReference type="ARBA" id="ARBA00004763"/>
    </source>
</evidence>
<evidence type="ECO:0000256" key="1">
    <source>
        <dbReference type="ARBA" id="ARBA00000012"/>
    </source>
</evidence>
<comment type="catalytic activity">
    <reaction evidence="1">
        <text>(7,8-dihydropterin-6-yl)methyl diphosphate + 4-aminobenzoate = 7,8-dihydropteroate + diphosphate</text>
        <dbReference type="Rhea" id="RHEA:19949"/>
        <dbReference type="ChEBI" id="CHEBI:17836"/>
        <dbReference type="ChEBI" id="CHEBI:17839"/>
        <dbReference type="ChEBI" id="CHEBI:33019"/>
        <dbReference type="ChEBI" id="CHEBI:72950"/>
        <dbReference type="EC" id="2.5.1.15"/>
    </reaction>
</comment>
<dbReference type="EC" id="2.5.1.15" evidence="4"/>
<keyword evidence="6" id="KW-0479">Metal-binding</keyword>
<dbReference type="RefSeq" id="WP_260402535.1">
    <property type="nucleotide sequence ID" value="NZ_JACIIX010000014.1"/>
</dbReference>
<dbReference type="GO" id="GO:0046872">
    <property type="term" value="F:metal ion binding"/>
    <property type="evidence" value="ECO:0007669"/>
    <property type="project" value="UniProtKB-KW"/>
</dbReference>
<feature type="domain" description="Pterin-binding" evidence="9">
    <location>
        <begin position="94"/>
        <end position="348"/>
    </location>
</feature>
<evidence type="ECO:0000256" key="5">
    <source>
        <dbReference type="ARBA" id="ARBA00022679"/>
    </source>
</evidence>
<name>A0A7W9ZKH4_NOVIT</name>
<dbReference type="PROSITE" id="PS00793">
    <property type="entry name" value="DHPS_2"/>
    <property type="match status" value="1"/>
</dbReference>
<keyword evidence="8" id="KW-0289">Folate biosynthesis</keyword>
<evidence type="ECO:0000259" key="9">
    <source>
        <dbReference type="PROSITE" id="PS50972"/>
    </source>
</evidence>
<dbReference type="GO" id="GO:0005829">
    <property type="term" value="C:cytosol"/>
    <property type="evidence" value="ECO:0007669"/>
    <property type="project" value="TreeGrafter"/>
</dbReference>
<organism evidence="10 11">
    <name type="scientific">Novispirillum itersonii</name>
    <name type="common">Aquaspirillum itersonii</name>
    <dbReference type="NCBI Taxonomy" id="189"/>
    <lineage>
        <taxon>Bacteria</taxon>
        <taxon>Pseudomonadati</taxon>
        <taxon>Pseudomonadota</taxon>
        <taxon>Alphaproteobacteria</taxon>
        <taxon>Rhodospirillales</taxon>
        <taxon>Novispirillaceae</taxon>
        <taxon>Novispirillum</taxon>
    </lineage>
</organism>
<comment type="caution">
    <text evidence="10">The sequence shown here is derived from an EMBL/GenBank/DDBJ whole genome shotgun (WGS) entry which is preliminary data.</text>
</comment>
<dbReference type="GO" id="GO:0004156">
    <property type="term" value="F:dihydropteroate synthase activity"/>
    <property type="evidence" value="ECO:0007669"/>
    <property type="project" value="UniProtKB-EC"/>
</dbReference>
<dbReference type="PROSITE" id="PS00792">
    <property type="entry name" value="DHPS_1"/>
    <property type="match status" value="1"/>
</dbReference>
<keyword evidence="5 10" id="KW-0808">Transferase</keyword>
<accession>A0A7W9ZKH4</accession>
<evidence type="ECO:0000256" key="8">
    <source>
        <dbReference type="ARBA" id="ARBA00022909"/>
    </source>
</evidence>
<dbReference type="PROSITE" id="PS50972">
    <property type="entry name" value="PTERIN_BINDING"/>
    <property type="match status" value="1"/>
</dbReference>
<keyword evidence="11" id="KW-1185">Reference proteome</keyword>
<dbReference type="InterPro" id="IPR045031">
    <property type="entry name" value="DHP_synth-like"/>
</dbReference>
<dbReference type="NCBIfam" id="TIGR01496">
    <property type="entry name" value="DHPS"/>
    <property type="match status" value="1"/>
</dbReference>
<evidence type="ECO:0000256" key="2">
    <source>
        <dbReference type="ARBA" id="ARBA00001946"/>
    </source>
</evidence>
<dbReference type="GO" id="GO:0046654">
    <property type="term" value="P:tetrahydrofolate biosynthetic process"/>
    <property type="evidence" value="ECO:0007669"/>
    <property type="project" value="TreeGrafter"/>
</dbReference>
<evidence type="ECO:0000313" key="10">
    <source>
        <dbReference type="EMBL" id="MBB6211884.1"/>
    </source>
</evidence>
<dbReference type="Proteomes" id="UP000544872">
    <property type="component" value="Unassembled WGS sequence"/>
</dbReference>
<evidence type="ECO:0000313" key="11">
    <source>
        <dbReference type="Proteomes" id="UP000544872"/>
    </source>
</evidence>
<reference evidence="10 11" key="1">
    <citation type="submission" date="2020-08" db="EMBL/GenBank/DDBJ databases">
        <title>Genomic Encyclopedia of Type Strains, Phase IV (KMG-IV): sequencing the most valuable type-strain genomes for metagenomic binning, comparative biology and taxonomic classification.</title>
        <authorList>
            <person name="Goeker M."/>
        </authorList>
    </citation>
    <scope>NUCLEOTIDE SEQUENCE [LARGE SCALE GENOMIC DNA]</scope>
    <source>
        <strain evidence="10 11">DSM 11590</strain>
    </source>
</reference>
<dbReference type="CDD" id="cd00739">
    <property type="entry name" value="DHPS"/>
    <property type="match status" value="1"/>
</dbReference>
<evidence type="ECO:0000256" key="7">
    <source>
        <dbReference type="ARBA" id="ARBA00022842"/>
    </source>
</evidence>
<dbReference type="GO" id="GO:0046656">
    <property type="term" value="P:folic acid biosynthetic process"/>
    <property type="evidence" value="ECO:0007669"/>
    <property type="project" value="UniProtKB-KW"/>
</dbReference>
<dbReference type="InterPro" id="IPR011005">
    <property type="entry name" value="Dihydropteroate_synth-like_sf"/>
</dbReference>
<comment type="cofactor">
    <cofactor evidence="2">
        <name>Mg(2+)</name>
        <dbReference type="ChEBI" id="CHEBI:18420"/>
    </cofactor>
</comment>
<evidence type="ECO:0000256" key="4">
    <source>
        <dbReference type="ARBA" id="ARBA00012458"/>
    </source>
</evidence>
<dbReference type="PANTHER" id="PTHR20941">
    <property type="entry name" value="FOLATE SYNTHESIS PROTEINS"/>
    <property type="match status" value="1"/>
</dbReference>
<sequence>MTAAGDQSLAAAGVPPLWLVPLGGGVPASGRAILAWRVWLQTGPAEITQVDCTRDSLTGWAREGGEALWATVKRRLSATEGLRPAFAGLDMARPHVMGIVNVTPDSFSDGGDHADSAVAVSRGLAMLDAGATILDVGGESTRPGADPVSPQEEIARVVPVIRELANRGAVVSIDTRHAVVMQAAVAAGAAILNDVTALLGDPDSLPMAVRLGKPVMLMHMQGEDPRTMQADPSYPHAPVAVFESLAARVEACLAAGIARQDLCVDPGIGFGKTVEHNAALMRSLGMLHGLGCPVLLGASRKSFIGRLAGVPLPKDRLPGSLTAAIRGWEQGVQIVRVHDVGETVQALRVWQA</sequence>
<protein>
    <recommendedName>
        <fullName evidence="4">dihydropteroate synthase</fullName>
        <ecNumber evidence="4">2.5.1.15</ecNumber>
    </recommendedName>
</protein>
<proteinExistence type="predicted"/>
<keyword evidence="7" id="KW-0460">Magnesium</keyword>
<comment type="pathway">
    <text evidence="3">Cofactor biosynthesis; tetrahydrofolate biosynthesis; 7,8-dihydrofolate from 2-amino-4-hydroxy-6-hydroxymethyl-7,8-dihydropteridine diphosphate and 4-aminobenzoate: step 1/2.</text>
</comment>
<dbReference type="PANTHER" id="PTHR20941:SF1">
    <property type="entry name" value="FOLIC ACID SYNTHESIS PROTEIN FOL1"/>
    <property type="match status" value="1"/>
</dbReference>
<gene>
    <name evidence="10" type="ORF">FHS48_003328</name>
</gene>
<dbReference type="InterPro" id="IPR006390">
    <property type="entry name" value="DHP_synth_dom"/>
</dbReference>
<dbReference type="SUPFAM" id="SSF51717">
    <property type="entry name" value="Dihydropteroate synthetase-like"/>
    <property type="match status" value="1"/>
</dbReference>
<dbReference type="Pfam" id="PF00809">
    <property type="entry name" value="Pterin_bind"/>
    <property type="match status" value="1"/>
</dbReference>
<dbReference type="EMBL" id="JACIIX010000014">
    <property type="protein sequence ID" value="MBB6211884.1"/>
    <property type="molecule type" value="Genomic_DNA"/>
</dbReference>
<dbReference type="InterPro" id="IPR000489">
    <property type="entry name" value="Pterin-binding_dom"/>
</dbReference>
<dbReference type="Gene3D" id="3.20.20.20">
    <property type="entry name" value="Dihydropteroate synthase-like"/>
    <property type="match status" value="1"/>
</dbReference>
<dbReference type="AlphaFoldDB" id="A0A7W9ZKH4"/>